<dbReference type="EMBL" id="CP034210">
    <property type="protein sequence ID" value="QBZ66454.1"/>
    <property type="molecule type" value="Genomic_DNA"/>
</dbReference>
<keyword evidence="2 3" id="KW-0378">Hydrolase</keyword>
<dbReference type="InterPro" id="IPR050309">
    <property type="entry name" value="Type-B_Carboxylest/Lipase"/>
</dbReference>
<dbReference type="SUPFAM" id="SSF53474">
    <property type="entry name" value="alpha/beta-Hydrolases"/>
    <property type="match status" value="1"/>
</dbReference>
<keyword evidence="3" id="KW-0732">Signal</keyword>
<dbReference type="Gene3D" id="3.40.50.1820">
    <property type="entry name" value="alpha/beta hydrolase"/>
    <property type="match status" value="2"/>
</dbReference>
<dbReference type="GO" id="GO:0016787">
    <property type="term" value="F:hydrolase activity"/>
    <property type="evidence" value="ECO:0007669"/>
    <property type="project" value="UniProtKB-KW"/>
</dbReference>
<dbReference type="EC" id="3.1.1.-" evidence="3"/>
<name>A0A4P7NV33_PYROR</name>
<proteinExistence type="inferred from homology"/>
<feature type="chain" id="PRO_5041033899" description="Carboxylic ester hydrolase" evidence="3">
    <location>
        <begin position="23"/>
        <end position="534"/>
    </location>
</feature>
<organism evidence="5 6">
    <name type="scientific">Pyricularia oryzae</name>
    <name type="common">Rice blast fungus</name>
    <name type="synonym">Magnaporthe oryzae</name>
    <dbReference type="NCBI Taxonomy" id="318829"/>
    <lineage>
        <taxon>Eukaryota</taxon>
        <taxon>Fungi</taxon>
        <taxon>Dikarya</taxon>
        <taxon>Ascomycota</taxon>
        <taxon>Pezizomycotina</taxon>
        <taxon>Sordariomycetes</taxon>
        <taxon>Sordariomycetidae</taxon>
        <taxon>Magnaporthales</taxon>
        <taxon>Pyriculariaceae</taxon>
        <taxon>Pyricularia</taxon>
    </lineage>
</organism>
<dbReference type="Pfam" id="PF00135">
    <property type="entry name" value="COesterase"/>
    <property type="match status" value="2"/>
</dbReference>
<evidence type="ECO:0000313" key="5">
    <source>
        <dbReference type="EMBL" id="QBZ66454.1"/>
    </source>
</evidence>
<dbReference type="AlphaFoldDB" id="A0A4P7NV33"/>
<comment type="similarity">
    <text evidence="1 3">Belongs to the type-B carboxylesterase/lipase family.</text>
</comment>
<feature type="domain" description="Carboxylesterase type B" evidence="4">
    <location>
        <begin position="397"/>
        <end position="506"/>
    </location>
</feature>
<dbReference type="PANTHER" id="PTHR11559">
    <property type="entry name" value="CARBOXYLESTERASE"/>
    <property type="match status" value="1"/>
</dbReference>
<feature type="domain" description="Carboxylesterase type B" evidence="4">
    <location>
        <begin position="38"/>
        <end position="374"/>
    </location>
</feature>
<evidence type="ECO:0000259" key="4">
    <source>
        <dbReference type="Pfam" id="PF00135"/>
    </source>
</evidence>
<evidence type="ECO:0000256" key="2">
    <source>
        <dbReference type="ARBA" id="ARBA00022801"/>
    </source>
</evidence>
<dbReference type="InterPro" id="IPR029058">
    <property type="entry name" value="AB_hydrolase_fold"/>
</dbReference>
<evidence type="ECO:0000256" key="3">
    <source>
        <dbReference type="RuleBase" id="RU361235"/>
    </source>
</evidence>
<reference evidence="5 6" key="1">
    <citation type="journal article" date="2019" name="Mol. Biol. Evol.">
        <title>Blast fungal genomes show frequent chromosomal changes, gene gains and losses, and effector gene turnover.</title>
        <authorList>
            <person name="Gomez Luciano L.B."/>
            <person name="Jason Tsai I."/>
            <person name="Chuma I."/>
            <person name="Tosa Y."/>
            <person name="Chen Y.H."/>
            <person name="Li J.Y."/>
            <person name="Li M.Y."/>
            <person name="Jade Lu M.Y."/>
            <person name="Nakayashiki H."/>
            <person name="Li W.H."/>
        </authorList>
    </citation>
    <scope>NUCLEOTIDE SEQUENCE [LARGE SCALE GENOMIC DNA]</scope>
    <source>
        <strain evidence="5">MZ5-1-6</strain>
    </source>
</reference>
<dbReference type="InterPro" id="IPR002018">
    <property type="entry name" value="CarbesteraseB"/>
</dbReference>
<evidence type="ECO:0000256" key="1">
    <source>
        <dbReference type="ARBA" id="ARBA00005964"/>
    </source>
</evidence>
<sequence>MAPSILTASLQLLSLGVALVAASPCVKTCPPDLKDRLVTETTNGRVIGHVASNTSCVVEYLGIPYAKPPVGQLRFAAPEKITGPPSTYEAAKYGLDCPSVPSAPPTFPDLTPQALRIVSYFAGASGTPQGEDCLTLNVWSRPSAKQPAAKKPILVFFHGGRFAIGNTNSPMYTGKYLAEAEDLVVVTVTYRLSVFGFPGAPGLESQNLGIRDQRAAVEWVRDNAAAFGGDASRITISGQSSGGVAVDYWTYAYSDDPIAHAIVATSGNAFSFPVNAPGVPERNWNTVVEAVGCGADADEMACMRRANWSAINAAAGAVRPAASSSVLRSVPAFYPIPDGEIVFAPEEYVDRTAQNSFAPIPTLMGHNHNEDGYYRLPVFRNGVIPTPAQVQTFLLESFTCPVSFQSQARAARGVPAFAYRFMADWDNTRLFPTSGAYHGVDLHMVFGASQDTSGLPPSPDQKRLTRLMQRMWASFSADPAEGLTKALGWPVWDPESETLAVLGRNNSPGVSYVKPGEFDALCGNVTLGALGVPV</sequence>
<dbReference type="PROSITE" id="PS00122">
    <property type="entry name" value="CARBOXYLESTERASE_B_1"/>
    <property type="match status" value="1"/>
</dbReference>
<dbReference type="Proteomes" id="UP000294847">
    <property type="component" value="Chromosome 7"/>
</dbReference>
<evidence type="ECO:0000313" key="6">
    <source>
        <dbReference type="Proteomes" id="UP000294847"/>
    </source>
</evidence>
<dbReference type="PROSITE" id="PS00941">
    <property type="entry name" value="CARBOXYLESTERASE_B_2"/>
    <property type="match status" value="1"/>
</dbReference>
<dbReference type="InterPro" id="IPR019819">
    <property type="entry name" value="Carboxylesterase_B_CS"/>
</dbReference>
<feature type="signal peptide" evidence="3">
    <location>
        <begin position="1"/>
        <end position="22"/>
    </location>
</feature>
<accession>A0A4P7NV33</accession>
<dbReference type="InterPro" id="IPR019826">
    <property type="entry name" value="Carboxylesterase_B_AS"/>
</dbReference>
<gene>
    <name evidence="5" type="ORF">PoMZ_13431</name>
</gene>
<protein>
    <recommendedName>
        <fullName evidence="3">Carboxylic ester hydrolase</fullName>
        <ecNumber evidence="3">3.1.1.-</ecNumber>
    </recommendedName>
</protein>